<protein>
    <submittedName>
        <fullName evidence="3">Tail fiber protein</fullName>
    </submittedName>
</protein>
<name>A0ABV5HF70_9FLAO</name>
<comment type="caution">
    <text evidence="3">The sequence shown here is derived from an EMBL/GenBank/DDBJ whole genome shotgun (WGS) entry which is preliminary data.</text>
</comment>
<dbReference type="Proteomes" id="UP001589562">
    <property type="component" value="Unassembled WGS sequence"/>
</dbReference>
<evidence type="ECO:0000313" key="4">
    <source>
        <dbReference type="Proteomes" id="UP001589562"/>
    </source>
</evidence>
<feature type="coiled-coil region" evidence="1">
    <location>
        <begin position="295"/>
        <end position="329"/>
    </location>
</feature>
<sequence>MKIKLLFTLISVLSFTKIIAKPSKNFINSTEYETNVTFSTTNTQISGSFTVQGDIDKFYPVTFFDGGWDNNAPTNLLLSRSEVHYDSTWRGSLMAEFSYHVTNWGNSSNFIDSNIKPSYAGTYTTFIAGWHDSTYGGTCRCIIIWLRGGGTTYYYHSNYTVTPTIYDGVQNSLPYNELNGPSHSYKTTPEQYATTTGIYQSRNAYFASNVGIGTTTPGSKLTVAGNIHAQEVKVTPNAGTVPDYVFADDYKLKSLEEVEAYIKQNSHLPEIPSAKEIEKNGLMLAEMNMSLLKKIEELTLYMIELKKENQNLTDNQKILEEKILKIENR</sequence>
<dbReference type="EMBL" id="JBHMFE010000022">
    <property type="protein sequence ID" value="MFB9110341.1"/>
    <property type="molecule type" value="Genomic_DNA"/>
</dbReference>
<feature type="signal peptide" evidence="2">
    <location>
        <begin position="1"/>
        <end position="20"/>
    </location>
</feature>
<keyword evidence="4" id="KW-1185">Reference proteome</keyword>
<feature type="chain" id="PRO_5045729665" evidence="2">
    <location>
        <begin position="21"/>
        <end position="329"/>
    </location>
</feature>
<keyword evidence="1" id="KW-0175">Coiled coil</keyword>
<dbReference type="RefSeq" id="WP_278008821.1">
    <property type="nucleotide sequence ID" value="NZ_CP121112.1"/>
</dbReference>
<organism evidence="3 4">
    <name type="scientific">Flavobacterium gyeonganense</name>
    <dbReference type="NCBI Taxonomy" id="1310418"/>
    <lineage>
        <taxon>Bacteria</taxon>
        <taxon>Pseudomonadati</taxon>
        <taxon>Bacteroidota</taxon>
        <taxon>Flavobacteriia</taxon>
        <taxon>Flavobacteriales</taxon>
        <taxon>Flavobacteriaceae</taxon>
        <taxon>Flavobacterium</taxon>
    </lineage>
</organism>
<evidence type="ECO:0000313" key="3">
    <source>
        <dbReference type="EMBL" id="MFB9110341.1"/>
    </source>
</evidence>
<accession>A0ABV5HF70</accession>
<keyword evidence="2" id="KW-0732">Signal</keyword>
<evidence type="ECO:0000256" key="1">
    <source>
        <dbReference type="SAM" id="Coils"/>
    </source>
</evidence>
<gene>
    <name evidence="3" type="ORF">ACFFVK_17290</name>
</gene>
<reference evidence="3 4" key="1">
    <citation type="submission" date="2024-09" db="EMBL/GenBank/DDBJ databases">
        <authorList>
            <person name="Sun Q."/>
            <person name="Mori K."/>
        </authorList>
    </citation>
    <scope>NUCLEOTIDE SEQUENCE [LARGE SCALE GENOMIC DNA]</scope>
    <source>
        <strain evidence="3 4">CECT 8365</strain>
    </source>
</reference>
<evidence type="ECO:0000256" key="2">
    <source>
        <dbReference type="SAM" id="SignalP"/>
    </source>
</evidence>
<proteinExistence type="predicted"/>